<dbReference type="InterPro" id="IPR036259">
    <property type="entry name" value="MFS_trans_sf"/>
</dbReference>
<dbReference type="InterPro" id="IPR011701">
    <property type="entry name" value="MFS"/>
</dbReference>
<dbReference type="PANTHER" id="PTHR23517">
    <property type="entry name" value="RESISTANCE PROTEIN MDTM, PUTATIVE-RELATED-RELATED"/>
    <property type="match status" value="1"/>
</dbReference>
<dbReference type="InterPro" id="IPR050171">
    <property type="entry name" value="MFS_Transporters"/>
</dbReference>
<evidence type="ECO:0000256" key="4">
    <source>
        <dbReference type="ARBA" id="ARBA00022692"/>
    </source>
</evidence>
<evidence type="ECO:0000256" key="1">
    <source>
        <dbReference type="ARBA" id="ARBA00004651"/>
    </source>
</evidence>
<dbReference type="PANTHER" id="PTHR23517:SF3">
    <property type="entry name" value="INTEGRAL MEMBRANE TRANSPORT PROTEIN"/>
    <property type="match status" value="1"/>
</dbReference>
<name>A0ABP0M4A5_9DINO</name>
<evidence type="ECO:0000256" key="5">
    <source>
        <dbReference type="ARBA" id="ARBA00022989"/>
    </source>
</evidence>
<evidence type="ECO:0000256" key="6">
    <source>
        <dbReference type="ARBA" id="ARBA00023136"/>
    </source>
</evidence>
<gene>
    <name evidence="10" type="ORF">SCF082_LOCUS26091</name>
</gene>
<keyword evidence="3" id="KW-1003">Cell membrane</keyword>
<accession>A0ABP0M4A5</accession>
<feature type="coiled-coil region" evidence="7">
    <location>
        <begin position="23"/>
        <end position="72"/>
    </location>
</feature>
<feature type="transmembrane region" description="Helical" evidence="8">
    <location>
        <begin position="182"/>
        <end position="203"/>
    </location>
</feature>
<keyword evidence="4 8" id="KW-0812">Transmembrane</keyword>
<dbReference type="Proteomes" id="UP001642464">
    <property type="component" value="Unassembled WGS sequence"/>
</dbReference>
<protein>
    <submittedName>
        <fullName evidence="10">Dipeptide and tripeptide permease B</fullName>
    </submittedName>
</protein>
<feature type="transmembrane region" description="Helical" evidence="8">
    <location>
        <begin position="89"/>
        <end position="111"/>
    </location>
</feature>
<dbReference type="PROSITE" id="PS50850">
    <property type="entry name" value="MFS"/>
    <property type="match status" value="1"/>
</dbReference>
<organism evidence="10 11">
    <name type="scientific">Durusdinium trenchii</name>
    <dbReference type="NCBI Taxonomy" id="1381693"/>
    <lineage>
        <taxon>Eukaryota</taxon>
        <taxon>Sar</taxon>
        <taxon>Alveolata</taxon>
        <taxon>Dinophyceae</taxon>
        <taxon>Suessiales</taxon>
        <taxon>Symbiodiniaceae</taxon>
        <taxon>Durusdinium</taxon>
    </lineage>
</organism>
<dbReference type="Gene3D" id="1.20.1250.20">
    <property type="entry name" value="MFS general substrate transporter like domains"/>
    <property type="match status" value="1"/>
</dbReference>
<dbReference type="InterPro" id="IPR020846">
    <property type="entry name" value="MFS_dom"/>
</dbReference>
<evidence type="ECO:0000256" key="8">
    <source>
        <dbReference type="SAM" id="Phobius"/>
    </source>
</evidence>
<feature type="transmembrane region" description="Helical" evidence="8">
    <location>
        <begin position="258"/>
        <end position="277"/>
    </location>
</feature>
<evidence type="ECO:0000256" key="7">
    <source>
        <dbReference type="SAM" id="Coils"/>
    </source>
</evidence>
<dbReference type="SUPFAM" id="SSF103473">
    <property type="entry name" value="MFS general substrate transporter"/>
    <property type="match status" value="1"/>
</dbReference>
<sequence length="328" mass="36157">MDDGCTGVLTDGATSNAPIHEEVQRLKEENAKLRSQVMELQVTLATGVLTELARLREENEELRSKGAAVAENWVGKGWKGPAALLQAPYDLFVVFSIKAAEITAYYGFSYIYVNYVSEEYGMSDEEAGNLYAAYGFACTGCGLLFGFAIDRMGVRRSMLVGCTCSTLYRAICGLSSSRQLMWFATMTVAPVGAAFGVPVLALAVRRYTHRENRAFAFSFFYSMLCLGCLLGSVLINIVRDMMLDGTTILGVKVSWMRMVLGLCTICTLYTVIAAFFIRDIQILSDLPLKDSGFLATCKWKGERTRRWQNAVSSGLHRNQMSCSYLAGS</sequence>
<feature type="transmembrane region" description="Helical" evidence="8">
    <location>
        <begin position="215"/>
        <end position="238"/>
    </location>
</feature>
<keyword evidence="7" id="KW-0175">Coiled coil</keyword>
<reference evidence="10 11" key="1">
    <citation type="submission" date="2024-02" db="EMBL/GenBank/DDBJ databases">
        <authorList>
            <person name="Chen Y."/>
            <person name="Shah S."/>
            <person name="Dougan E. K."/>
            <person name="Thang M."/>
            <person name="Chan C."/>
        </authorList>
    </citation>
    <scope>NUCLEOTIDE SEQUENCE [LARGE SCALE GENOMIC DNA]</scope>
</reference>
<keyword evidence="5 8" id="KW-1133">Transmembrane helix</keyword>
<evidence type="ECO:0000313" key="11">
    <source>
        <dbReference type="Proteomes" id="UP001642464"/>
    </source>
</evidence>
<keyword evidence="2" id="KW-0813">Transport</keyword>
<comment type="caution">
    <text evidence="10">The sequence shown here is derived from an EMBL/GenBank/DDBJ whole genome shotgun (WGS) entry which is preliminary data.</text>
</comment>
<feature type="domain" description="Major facilitator superfamily (MFS) profile" evidence="9">
    <location>
        <begin position="87"/>
        <end position="328"/>
    </location>
</feature>
<evidence type="ECO:0000256" key="3">
    <source>
        <dbReference type="ARBA" id="ARBA00022475"/>
    </source>
</evidence>
<dbReference type="Pfam" id="PF07690">
    <property type="entry name" value="MFS_1"/>
    <property type="match status" value="1"/>
</dbReference>
<keyword evidence="11" id="KW-1185">Reference proteome</keyword>
<feature type="transmembrane region" description="Helical" evidence="8">
    <location>
        <begin position="131"/>
        <end position="149"/>
    </location>
</feature>
<evidence type="ECO:0000313" key="10">
    <source>
        <dbReference type="EMBL" id="CAK9046305.1"/>
    </source>
</evidence>
<evidence type="ECO:0000256" key="2">
    <source>
        <dbReference type="ARBA" id="ARBA00022448"/>
    </source>
</evidence>
<keyword evidence="6 8" id="KW-0472">Membrane</keyword>
<comment type="subcellular location">
    <subcellularLocation>
        <location evidence="1">Cell membrane</location>
        <topology evidence="1">Multi-pass membrane protein</topology>
    </subcellularLocation>
</comment>
<dbReference type="EMBL" id="CAXAMM010019724">
    <property type="protein sequence ID" value="CAK9046305.1"/>
    <property type="molecule type" value="Genomic_DNA"/>
</dbReference>
<proteinExistence type="predicted"/>
<evidence type="ECO:0000259" key="9">
    <source>
        <dbReference type="PROSITE" id="PS50850"/>
    </source>
</evidence>